<evidence type="ECO:0000313" key="1">
    <source>
        <dbReference type="EMBL" id="MBO8460890.1"/>
    </source>
</evidence>
<dbReference type="AlphaFoldDB" id="A0A9D9HVN6"/>
<organism evidence="1 2">
    <name type="scientific">Candidatus Gallipaludibacter merdavium</name>
    <dbReference type="NCBI Taxonomy" id="2840839"/>
    <lineage>
        <taxon>Bacteria</taxon>
        <taxon>Pseudomonadati</taxon>
        <taxon>Bacteroidota</taxon>
        <taxon>Bacteroidia</taxon>
        <taxon>Bacteroidales</taxon>
        <taxon>Candidatus Gallipaludibacter</taxon>
    </lineage>
</organism>
<sequence>MATKKLTNEFMEKILNDSAWKELSREFQWREQMLEKHKNKVDWKEISKNSNIVWTPSMLERFKKLIDWKELSKTSCETIISIECLEQFKDYWDWTELSRNRNLEFNYQMIDRLIDQWDWSELINLWRREELYNIDFLERYADKISSSKLQDSRLWQQLVENRTKELKQEVIE</sequence>
<name>A0A9D9HVN6_9BACT</name>
<evidence type="ECO:0000313" key="2">
    <source>
        <dbReference type="Proteomes" id="UP000823641"/>
    </source>
</evidence>
<gene>
    <name evidence="1" type="ORF">IAA73_11260</name>
</gene>
<reference evidence="1" key="1">
    <citation type="submission" date="2020-10" db="EMBL/GenBank/DDBJ databases">
        <authorList>
            <person name="Gilroy R."/>
        </authorList>
    </citation>
    <scope>NUCLEOTIDE SEQUENCE</scope>
    <source>
        <strain evidence="1">G3-3990</strain>
    </source>
</reference>
<comment type="caution">
    <text evidence="1">The sequence shown here is derived from an EMBL/GenBank/DDBJ whole genome shotgun (WGS) entry which is preliminary data.</text>
</comment>
<accession>A0A9D9HVN6</accession>
<dbReference type="EMBL" id="JADIMG010000103">
    <property type="protein sequence ID" value="MBO8460890.1"/>
    <property type="molecule type" value="Genomic_DNA"/>
</dbReference>
<protein>
    <submittedName>
        <fullName evidence="1">Uncharacterized protein</fullName>
    </submittedName>
</protein>
<dbReference type="Proteomes" id="UP000823641">
    <property type="component" value="Unassembled WGS sequence"/>
</dbReference>
<proteinExistence type="predicted"/>
<reference evidence="1" key="2">
    <citation type="journal article" date="2021" name="PeerJ">
        <title>Extensive microbial diversity within the chicken gut microbiome revealed by metagenomics and culture.</title>
        <authorList>
            <person name="Gilroy R."/>
            <person name="Ravi A."/>
            <person name="Getino M."/>
            <person name="Pursley I."/>
            <person name="Horton D.L."/>
            <person name="Alikhan N.F."/>
            <person name="Baker D."/>
            <person name="Gharbi K."/>
            <person name="Hall N."/>
            <person name="Watson M."/>
            <person name="Adriaenssens E.M."/>
            <person name="Foster-Nyarko E."/>
            <person name="Jarju S."/>
            <person name="Secka A."/>
            <person name="Antonio M."/>
            <person name="Oren A."/>
            <person name="Chaudhuri R.R."/>
            <person name="La Ragione R."/>
            <person name="Hildebrand F."/>
            <person name="Pallen M.J."/>
        </authorList>
    </citation>
    <scope>NUCLEOTIDE SEQUENCE</scope>
    <source>
        <strain evidence="1">G3-3990</strain>
    </source>
</reference>